<dbReference type="InterPro" id="IPR005123">
    <property type="entry name" value="Oxoglu/Fe-dep_dioxygenase_dom"/>
</dbReference>
<dbReference type="OMA" id="FCDAMNG"/>
<feature type="domain" description="Fe2OG dioxygenase" evidence="10">
    <location>
        <begin position="209"/>
        <end position="308"/>
    </location>
</feature>
<comment type="catalytic activity">
    <reaction evidence="8">
        <text>gibberellin A12 + 2 2-oxoglutarate + 3 O2 + H(+) = gibberellin A9 + 2 succinate + 3 CO2 + 2 H2O</text>
        <dbReference type="Rhea" id="RHEA:60772"/>
        <dbReference type="ChEBI" id="CHEBI:15377"/>
        <dbReference type="ChEBI" id="CHEBI:15378"/>
        <dbReference type="ChEBI" id="CHEBI:15379"/>
        <dbReference type="ChEBI" id="CHEBI:16526"/>
        <dbReference type="ChEBI" id="CHEBI:16810"/>
        <dbReference type="ChEBI" id="CHEBI:30031"/>
        <dbReference type="ChEBI" id="CHEBI:58627"/>
        <dbReference type="ChEBI" id="CHEBI:73255"/>
    </reaction>
    <physiologicalReaction direction="left-to-right" evidence="8">
        <dbReference type="Rhea" id="RHEA:60773"/>
    </physiologicalReaction>
</comment>
<dbReference type="EnsemblPlants" id="QL10p042454:mrna">
    <property type="protein sequence ID" value="QL10p042454:mrna"/>
    <property type="gene ID" value="QL10p042454"/>
</dbReference>
<dbReference type="FunFam" id="2.60.120.330:FF:000003">
    <property type="entry name" value="Gibberellin 20 oxidase 2"/>
    <property type="match status" value="1"/>
</dbReference>
<evidence type="ECO:0000256" key="3">
    <source>
        <dbReference type="ARBA" id="ARBA00022723"/>
    </source>
</evidence>
<dbReference type="InterPro" id="IPR044861">
    <property type="entry name" value="IPNS-like_FE2OG_OXY"/>
</dbReference>
<organism evidence="11 12">
    <name type="scientific">Quercus lobata</name>
    <name type="common">Valley oak</name>
    <dbReference type="NCBI Taxonomy" id="97700"/>
    <lineage>
        <taxon>Eukaryota</taxon>
        <taxon>Viridiplantae</taxon>
        <taxon>Streptophyta</taxon>
        <taxon>Embryophyta</taxon>
        <taxon>Tracheophyta</taxon>
        <taxon>Spermatophyta</taxon>
        <taxon>Magnoliopsida</taxon>
        <taxon>eudicotyledons</taxon>
        <taxon>Gunneridae</taxon>
        <taxon>Pentapetalae</taxon>
        <taxon>rosids</taxon>
        <taxon>fabids</taxon>
        <taxon>Fagales</taxon>
        <taxon>Fagaceae</taxon>
        <taxon>Quercus</taxon>
    </lineage>
</organism>
<dbReference type="Pfam" id="PF03171">
    <property type="entry name" value="2OG-FeII_Oxy"/>
    <property type="match status" value="1"/>
</dbReference>
<evidence type="ECO:0000256" key="7">
    <source>
        <dbReference type="ARBA" id="ARBA00043997"/>
    </source>
</evidence>
<dbReference type="Gramene" id="QL10p042454:mrna">
    <property type="protein sequence ID" value="QL10p042454:mrna"/>
    <property type="gene ID" value="QL10p042454"/>
</dbReference>
<evidence type="ECO:0000256" key="6">
    <source>
        <dbReference type="ARBA" id="ARBA00037909"/>
    </source>
</evidence>
<comment type="similarity">
    <text evidence="7">Belongs to the iron/ascorbate-dependent oxidoreductase family. GA20OX subfamily.</text>
</comment>
<dbReference type="InterPro" id="IPR050231">
    <property type="entry name" value="Iron_ascorbate_oxido_reductase"/>
</dbReference>
<evidence type="ECO:0000313" key="12">
    <source>
        <dbReference type="Proteomes" id="UP000594261"/>
    </source>
</evidence>
<keyword evidence="3 9" id="KW-0479">Metal-binding</keyword>
<dbReference type="PRINTS" id="PR00682">
    <property type="entry name" value="IPNSYNTHASE"/>
</dbReference>
<protein>
    <recommendedName>
        <fullName evidence="10">Fe2OG dioxygenase domain-containing protein</fullName>
    </recommendedName>
</protein>
<comment type="pathway">
    <text evidence="6">Plant hormone biosynthesis; gibberellin biosynthesis.</text>
</comment>
<reference evidence="11" key="2">
    <citation type="submission" date="2021-01" db="UniProtKB">
        <authorList>
            <consortium name="EnsemblPlants"/>
        </authorList>
    </citation>
    <scope>IDENTIFICATION</scope>
</reference>
<dbReference type="GO" id="GO:0045544">
    <property type="term" value="F:gibberellin 20-oxidase activity"/>
    <property type="evidence" value="ECO:0007669"/>
    <property type="project" value="UniProtKB-ARBA"/>
</dbReference>
<evidence type="ECO:0000313" key="11">
    <source>
        <dbReference type="EnsemblPlants" id="QL10p042454:mrna"/>
    </source>
</evidence>
<dbReference type="GO" id="GO:0046872">
    <property type="term" value="F:metal ion binding"/>
    <property type="evidence" value="ECO:0007669"/>
    <property type="project" value="UniProtKB-KW"/>
</dbReference>
<keyword evidence="4 9" id="KW-0560">Oxidoreductase</keyword>
<keyword evidence="5 9" id="KW-0408">Iron</keyword>
<dbReference type="GO" id="GO:0009686">
    <property type="term" value="P:gibberellin biosynthetic process"/>
    <property type="evidence" value="ECO:0007669"/>
    <property type="project" value="UniProtKB-ARBA"/>
</dbReference>
<evidence type="ECO:0000256" key="8">
    <source>
        <dbReference type="ARBA" id="ARBA00050508"/>
    </source>
</evidence>
<dbReference type="InterPro" id="IPR027443">
    <property type="entry name" value="IPNS-like_sf"/>
</dbReference>
<evidence type="ECO:0000256" key="1">
    <source>
        <dbReference type="ARBA" id="ARBA00001961"/>
    </source>
</evidence>
<sequence>MGLRDENGGFVFDSAMLQKQANLPSEFLWPQEDLVEAQEELNEPLIDLGGFKRGDEVETARAAELLSKACSEHGFFQVTNHGIDATIIQAAHNEIDTFFNLPLDKKLSLRKKPGSLNANGYSGAHAHRFQSKLPWKETYTLLHHENDPSNPNIIVDYCKSVMGEDFEHTGWICQRYCNALKELGLLITELLAISLGVDRFHYRNFFEDCVSMMRCNYYPPCQNPGLTFGTGPHCDPNSLTILHQDQVGGLEVFSNNKWKAIRPEPGALVVNIGDTFMALCNGRYKSCLHRAMVNRNLERKTIAFFLSPREDRVVRPPQELFSREEPRKYPDFTWPEFWEFSQKHYRSDVTTIDNFIKWKLSSKPSGTFTSVA</sequence>
<dbReference type="EMBL" id="LRBV02000010">
    <property type="status" value="NOT_ANNOTATED_CDS"/>
    <property type="molecule type" value="Genomic_DNA"/>
</dbReference>
<keyword evidence="12" id="KW-1185">Reference proteome</keyword>
<dbReference type="PANTHER" id="PTHR47990">
    <property type="entry name" value="2-OXOGLUTARATE (2OG) AND FE(II)-DEPENDENT OXYGENASE SUPERFAMILY PROTEIN-RELATED"/>
    <property type="match status" value="1"/>
</dbReference>
<dbReference type="RefSeq" id="XP_030937561.1">
    <property type="nucleotide sequence ID" value="XM_031081701.1"/>
</dbReference>
<comment type="cofactor">
    <cofactor evidence="1">
        <name>L-ascorbate</name>
        <dbReference type="ChEBI" id="CHEBI:38290"/>
    </cofactor>
</comment>
<dbReference type="InterPro" id="IPR026992">
    <property type="entry name" value="DIOX_N"/>
</dbReference>
<dbReference type="InParanoid" id="A0A7N2MS16"/>
<dbReference type="KEGG" id="qlo:115962827"/>
<evidence type="ECO:0000256" key="2">
    <source>
        <dbReference type="ARBA" id="ARBA00004972"/>
    </source>
</evidence>
<comment type="pathway">
    <text evidence="2">Hormone biosynthesis.</text>
</comment>
<dbReference type="SUPFAM" id="SSF51197">
    <property type="entry name" value="Clavaminate synthase-like"/>
    <property type="match status" value="1"/>
</dbReference>
<evidence type="ECO:0000256" key="9">
    <source>
        <dbReference type="RuleBase" id="RU003682"/>
    </source>
</evidence>
<evidence type="ECO:0000256" key="5">
    <source>
        <dbReference type="ARBA" id="ARBA00023004"/>
    </source>
</evidence>
<dbReference type="Gene3D" id="2.60.120.330">
    <property type="entry name" value="B-lactam Antibiotic, Isopenicillin N Synthase, Chain"/>
    <property type="match status" value="1"/>
</dbReference>
<dbReference type="PROSITE" id="PS51471">
    <property type="entry name" value="FE2OG_OXY"/>
    <property type="match status" value="1"/>
</dbReference>
<name>A0A7N2MS16_QUELO</name>
<proteinExistence type="inferred from homology"/>
<dbReference type="AlphaFoldDB" id="A0A7N2MS16"/>
<dbReference type="Proteomes" id="UP000594261">
    <property type="component" value="Chromosome 10"/>
</dbReference>
<evidence type="ECO:0000259" key="10">
    <source>
        <dbReference type="PROSITE" id="PS51471"/>
    </source>
</evidence>
<dbReference type="Pfam" id="PF14226">
    <property type="entry name" value="DIOX_N"/>
    <property type="match status" value="1"/>
</dbReference>
<dbReference type="GeneID" id="115962827"/>
<gene>
    <name evidence="11" type="primary">LOC115962827</name>
</gene>
<evidence type="ECO:0000256" key="4">
    <source>
        <dbReference type="ARBA" id="ARBA00023002"/>
    </source>
</evidence>
<reference evidence="11 12" key="1">
    <citation type="journal article" date="2016" name="G3 (Bethesda)">
        <title>First Draft Assembly and Annotation of the Genome of a California Endemic Oak Quercus lobata Nee (Fagaceae).</title>
        <authorList>
            <person name="Sork V.L."/>
            <person name="Fitz-Gibbon S.T."/>
            <person name="Puiu D."/>
            <person name="Crepeau M."/>
            <person name="Gugger P.F."/>
            <person name="Sherman R."/>
            <person name="Stevens K."/>
            <person name="Langley C.H."/>
            <person name="Pellegrini M."/>
            <person name="Salzberg S.L."/>
        </authorList>
    </citation>
    <scope>NUCLEOTIDE SEQUENCE [LARGE SCALE GENOMIC DNA]</scope>
    <source>
        <strain evidence="11 12">cv. SW786</strain>
    </source>
</reference>
<accession>A0A7N2MS16</accession>
<dbReference type="OrthoDB" id="288590at2759"/>